<reference evidence="2" key="1">
    <citation type="journal article" date="2019" name="Int. J. Syst. Evol. Microbiol.">
        <title>The Global Catalogue of Microorganisms (GCM) 10K type strain sequencing project: providing services to taxonomists for standard genome sequencing and annotation.</title>
        <authorList>
            <consortium name="The Broad Institute Genomics Platform"/>
            <consortium name="The Broad Institute Genome Sequencing Center for Infectious Disease"/>
            <person name="Wu L."/>
            <person name="Ma J."/>
        </authorList>
    </citation>
    <scope>NUCLEOTIDE SEQUENCE [LARGE SCALE GENOMIC DNA]</scope>
    <source>
        <strain evidence="2">JCM 17906</strain>
    </source>
</reference>
<evidence type="ECO:0000313" key="1">
    <source>
        <dbReference type="EMBL" id="GAA4535739.1"/>
    </source>
</evidence>
<dbReference type="RefSeq" id="WP_345411672.1">
    <property type="nucleotide sequence ID" value="NZ_BAABGT010000003.1"/>
</dbReference>
<gene>
    <name evidence="1" type="ORF">GCM10023175_01730</name>
</gene>
<sequence length="53" mass="6174">MSDHDWGCYHGKKHKKDDHWGSWGDDDCKDTSKDCWGSDDKCDDGWGKWGDCH</sequence>
<proteinExistence type="predicted"/>
<dbReference type="Proteomes" id="UP001501598">
    <property type="component" value="Unassembled WGS sequence"/>
</dbReference>
<comment type="caution">
    <text evidence="1">The sequence shown here is derived from an EMBL/GenBank/DDBJ whole genome shotgun (WGS) entry which is preliminary data.</text>
</comment>
<protein>
    <submittedName>
        <fullName evidence="1">Uncharacterized protein</fullName>
    </submittedName>
</protein>
<dbReference type="EMBL" id="BAABGT010000003">
    <property type="protein sequence ID" value="GAA4535739.1"/>
    <property type="molecule type" value="Genomic_DNA"/>
</dbReference>
<keyword evidence="2" id="KW-1185">Reference proteome</keyword>
<name>A0ABP8RD11_9PSEU</name>
<organism evidence="1 2">
    <name type="scientific">Pseudonocardia xishanensis</name>
    <dbReference type="NCBI Taxonomy" id="630995"/>
    <lineage>
        <taxon>Bacteria</taxon>
        <taxon>Bacillati</taxon>
        <taxon>Actinomycetota</taxon>
        <taxon>Actinomycetes</taxon>
        <taxon>Pseudonocardiales</taxon>
        <taxon>Pseudonocardiaceae</taxon>
        <taxon>Pseudonocardia</taxon>
    </lineage>
</organism>
<evidence type="ECO:0000313" key="2">
    <source>
        <dbReference type="Proteomes" id="UP001501598"/>
    </source>
</evidence>
<accession>A0ABP8RD11</accession>